<organism evidence="4 5">
    <name type="scientific">Thermoanaerobacterium thermosaccharolyticum</name>
    <name type="common">Clostridium thermosaccharolyticum</name>
    <dbReference type="NCBI Taxonomy" id="1517"/>
    <lineage>
        <taxon>Bacteria</taxon>
        <taxon>Bacillati</taxon>
        <taxon>Bacillota</taxon>
        <taxon>Clostridia</taxon>
        <taxon>Thermoanaerobacterales</taxon>
        <taxon>Thermoanaerobacteraceae</taxon>
        <taxon>Thermoanaerobacterium</taxon>
    </lineage>
</organism>
<dbReference type="GO" id="GO:0016020">
    <property type="term" value="C:membrane"/>
    <property type="evidence" value="ECO:0007669"/>
    <property type="project" value="InterPro"/>
</dbReference>
<dbReference type="PANTHER" id="PTHR22550">
    <property type="entry name" value="SPORE GERMINATION PROTEIN"/>
    <property type="match status" value="1"/>
</dbReference>
<protein>
    <submittedName>
        <fullName evidence="4">Spore germination protein</fullName>
    </submittedName>
</protein>
<evidence type="ECO:0000313" key="4">
    <source>
        <dbReference type="EMBL" id="AST57814.1"/>
    </source>
</evidence>
<dbReference type="GO" id="GO:0009847">
    <property type="term" value="P:spore germination"/>
    <property type="evidence" value="ECO:0007669"/>
    <property type="project" value="InterPro"/>
</dbReference>
<name>A0A223HZT1_THETR</name>
<keyword evidence="3" id="KW-0812">Transmembrane</keyword>
<dbReference type="Proteomes" id="UP000214975">
    <property type="component" value="Chromosome"/>
</dbReference>
<evidence type="ECO:0000313" key="5">
    <source>
        <dbReference type="Proteomes" id="UP000214975"/>
    </source>
</evidence>
<feature type="transmembrane region" description="Helical" evidence="3">
    <location>
        <begin position="400"/>
        <end position="420"/>
    </location>
</feature>
<keyword evidence="2 3" id="KW-0472">Membrane</keyword>
<keyword evidence="3" id="KW-1133">Transmembrane helix</keyword>
<feature type="transmembrane region" description="Helical" evidence="3">
    <location>
        <begin position="427"/>
        <end position="453"/>
    </location>
</feature>
<dbReference type="Pfam" id="PF03323">
    <property type="entry name" value="GerA"/>
    <property type="match status" value="1"/>
</dbReference>
<evidence type="ECO:0000256" key="3">
    <source>
        <dbReference type="SAM" id="Phobius"/>
    </source>
</evidence>
<dbReference type="InterPro" id="IPR004995">
    <property type="entry name" value="Spore_Ger"/>
</dbReference>
<feature type="transmembrane region" description="Helical" evidence="3">
    <location>
        <begin position="302"/>
        <end position="324"/>
    </location>
</feature>
<comment type="similarity">
    <text evidence="1">Belongs to the GerABKA family.</text>
</comment>
<dbReference type="PANTHER" id="PTHR22550:SF5">
    <property type="entry name" value="LEUCINE ZIPPER PROTEIN 4"/>
    <property type="match status" value="1"/>
</dbReference>
<accession>A0A223HZT1</accession>
<dbReference type="RefSeq" id="WP_094397405.1">
    <property type="nucleotide sequence ID" value="NZ_CP016893.1"/>
</dbReference>
<gene>
    <name evidence="4" type="ORF">Thert_01830</name>
</gene>
<proteinExistence type="inferred from homology"/>
<dbReference type="AlphaFoldDB" id="A0A223HZT1"/>
<sequence>MDRSYLIENYKDMNLYDDIDKNLDVLKALLKQSSDIIFREFRIGEKKVKAFLICVDGLVDKALINNNIIEPITLETRKLDGNALTKKSVYESLLNYFITTADIKEEEKIGDIIDSLLDGDTPLIVDGVRKSIIISTRGWEQRSISESTTEAVVRGPKEAFVETLRVNTSMLRRRIKNPNFIIESLKVGKYTKTNVAIAYIKDVAKDEVVEKVKNRLNKIDIDGIVDSGYLEEMIEDNPFSPFPQIEHSERPDKIAAELLEGRVAIISDGSPEVLVVPTIFVQFFQSAEDYYERYYISTLFRILRLAAMLMSLTLPSIYVAAVTYHQEMIPSPLAISIAAQREGVPFTTLMEAFLMEFFFEILREAGIRLPMQVGQAVSIVGALVIGQAAVQAGLVSAATVIVVALTGIASFSIPAFNIAITFRLLRFAMLVVGGTLGFFGIIMALMMILAHLASLESFGVPYLSPLAPSNTRELNDVFIRIPWWAKIFRPHKVAGKNVKRQNYTRS</sequence>
<evidence type="ECO:0000256" key="2">
    <source>
        <dbReference type="ARBA" id="ARBA00023136"/>
    </source>
</evidence>
<dbReference type="EMBL" id="CP016893">
    <property type="protein sequence ID" value="AST57814.1"/>
    <property type="molecule type" value="Genomic_DNA"/>
</dbReference>
<evidence type="ECO:0000256" key="1">
    <source>
        <dbReference type="ARBA" id="ARBA00005278"/>
    </source>
</evidence>
<dbReference type="InterPro" id="IPR050768">
    <property type="entry name" value="UPF0353/GerABKA_families"/>
</dbReference>
<dbReference type="PIRSF" id="PIRSF005690">
    <property type="entry name" value="GerBA"/>
    <property type="match status" value="1"/>
</dbReference>
<reference evidence="4 5" key="1">
    <citation type="submission" date="2016-08" db="EMBL/GenBank/DDBJ databases">
        <title>A novel genetic cassette of butanologenic Thermoanaerobacterium thermosaccharolyticum that directly convert cellulose to butanol.</title>
        <authorList>
            <person name="Li T."/>
            <person name="He J."/>
        </authorList>
    </citation>
    <scope>NUCLEOTIDE SEQUENCE [LARGE SCALE GENOMIC DNA]</scope>
    <source>
        <strain evidence="4 5">TG57</strain>
    </source>
</reference>